<reference evidence="1" key="1">
    <citation type="submission" date="2013-11" db="EMBL/GenBank/DDBJ databases">
        <title>Microbial diversity, functional groups and degradation webs in Northern and Southern Mediterranean and Red Sea marine crude oil polluted sites.</title>
        <authorList>
            <person name="Daffonchio D."/>
            <person name="Mapelli F."/>
            <person name="Ferrer M."/>
            <person name="Richter M."/>
            <person name="Cherif A."/>
            <person name="Malkawi H.I."/>
            <person name="Yakimov M.M."/>
            <person name="Abdel-Fattah Y.R."/>
            <person name="Blaghen M."/>
            <person name="Golyshin P.N."/>
            <person name="Kalogerakis N."/>
            <person name="Boon N."/>
            <person name="Magagnini M."/>
            <person name="Fava F."/>
        </authorList>
    </citation>
    <scope>NUCLEOTIDE SEQUENCE</scope>
</reference>
<accession>A0A1B6NQL4</accession>
<comment type="caution">
    <text evidence="1">The sequence shown here is derived from an EMBL/GenBank/DDBJ whole genome shotgun (WGS) entry which is preliminary data.</text>
</comment>
<sequence length="34" mass="3538">MACLAIVTLPALENAPCGTELKRSGSAETCKFVL</sequence>
<dbReference type="EMBL" id="AYSL01001609">
    <property type="protein sequence ID" value="KTF05724.1"/>
    <property type="molecule type" value="Genomic_DNA"/>
</dbReference>
<gene>
    <name evidence="1" type="ORF">MGSAQ_002781</name>
</gene>
<organism evidence="1">
    <name type="scientific">marine sediment metagenome</name>
    <dbReference type="NCBI Taxonomy" id="412755"/>
    <lineage>
        <taxon>unclassified sequences</taxon>
        <taxon>metagenomes</taxon>
        <taxon>ecological metagenomes</taxon>
    </lineage>
</organism>
<evidence type="ECO:0000313" key="1">
    <source>
        <dbReference type="EMBL" id="KTF05724.1"/>
    </source>
</evidence>
<name>A0A1B6NQL4_9ZZZZ</name>
<dbReference type="AlphaFoldDB" id="A0A1B6NQL4"/>
<proteinExistence type="predicted"/>
<protein>
    <submittedName>
        <fullName evidence="1">Uncharacterized protein</fullName>
    </submittedName>
</protein>